<proteinExistence type="predicted"/>
<organism evidence="2 3">
    <name type="scientific">Cohnella pontilimi</name>
    <dbReference type="NCBI Taxonomy" id="2564100"/>
    <lineage>
        <taxon>Bacteria</taxon>
        <taxon>Bacillati</taxon>
        <taxon>Bacillota</taxon>
        <taxon>Bacilli</taxon>
        <taxon>Bacillales</taxon>
        <taxon>Paenibacillaceae</taxon>
        <taxon>Cohnella</taxon>
    </lineage>
</organism>
<name>A0A4V5LS21_9BACL</name>
<dbReference type="Gene3D" id="3.30.470.20">
    <property type="entry name" value="ATP-grasp fold, B domain"/>
    <property type="match status" value="1"/>
</dbReference>
<evidence type="ECO:0000256" key="1">
    <source>
        <dbReference type="SAM" id="MobiDB-lite"/>
    </source>
</evidence>
<keyword evidence="3" id="KW-1185">Reference proteome</keyword>
<gene>
    <name evidence="2" type="ORF">E5161_13890</name>
</gene>
<comment type="caution">
    <text evidence="2">The sequence shown here is derived from an EMBL/GenBank/DDBJ whole genome shotgun (WGS) entry which is preliminary data.</text>
</comment>
<evidence type="ECO:0000313" key="2">
    <source>
        <dbReference type="EMBL" id="TJY41489.1"/>
    </source>
</evidence>
<sequence length="399" mass="46046">MSAQPLLGIMTLYLNDRRSLEERKIYEKMTAAGKRRGLQVFVFTPDDVEPKTERIHAMVYLPNRKNWVRRWVRFPHLIYDRCRYQRSARFQRLLEFRKKYGHLTYLNRPLRNKWTIHRTLLQEPAIRPHLPATRLYQSPEDVAAMLKKYPSVYFKPINGTGGRGILRIDRLRGGQLLLQGRDHRRAIVAPRRVRRENLSSVIRSWDLGGDRYIVQQGLNIKLPNGRIHDYRMLVQKNGSGEWEVTGCAGRVGAFKSITSNLHGGGEAASMELLLHHWVDVDTEIDKIMESAESLGIEISKRLEAHFGALCELALDLAIDRNGRVWLIEVNPKPSREVFKLTGEKEIYRKAITRPIEYALWLYGKKLETHSRLHSSLTDALPEEESALAASPDPDVSAED</sequence>
<dbReference type="Pfam" id="PF14398">
    <property type="entry name" value="ATPgrasp_YheCD"/>
    <property type="match status" value="1"/>
</dbReference>
<protein>
    <submittedName>
        <fullName evidence="2">YheC/YheD family protein</fullName>
    </submittedName>
</protein>
<evidence type="ECO:0000313" key="3">
    <source>
        <dbReference type="Proteomes" id="UP000309673"/>
    </source>
</evidence>
<dbReference type="EMBL" id="SUPK01000006">
    <property type="protein sequence ID" value="TJY41489.1"/>
    <property type="molecule type" value="Genomic_DNA"/>
</dbReference>
<dbReference type="AlphaFoldDB" id="A0A4V5LS21"/>
<accession>A0A4V5LS21</accession>
<dbReference type="InterPro" id="IPR026838">
    <property type="entry name" value="YheC/D"/>
</dbReference>
<reference evidence="2 3" key="1">
    <citation type="submission" date="2019-04" db="EMBL/GenBank/DDBJ databases">
        <title>Cohnella sp. nov., isolated from soil.</title>
        <authorList>
            <person name="Kim W."/>
        </authorList>
    </citation>
    <scope>NUCLEOTIDE SEQUENCE [LARGE SCALE GENOMIC DNA]</scope>
    <source>
        <strain evidence="2 3">CAU 1483</strain>
    </source>
</reference>
<dbReference type="SUPFAM" id="SSF56059">
    <property type="entry name" value="Glutathione synthetase ATP-binding domain-like"/>
    <property type="match status" value="1"/>
</dbReference>
<feature type="region of interest" description="Disordered" evidence="1">
    <location>
        <begin position="378"/>
        <end position="399"/>
    </location>
</feature>
<dbReference type="OrthoDB" id="7869153at2"/>
<dbReference type="Proteomes" id="UP000309673">
    <property type="component" value="Unassembled WGS sequence"/>
</dbReference>
<dbReference type="RefSeq" id="WP_136778409.1">
    <property type="nucleotide sequence ID" value="NZ_SUPK01000006.1"/>
</dbReference>